<feature type="domain" description="F-box" evidence="1">
    <location>
        <begin position="8"/>
        <end position="48"/>
    </location>
</feature>
<accession>A0AAN4Z864</accession>
<evidence type="ECO:0000313" key="3">
    <source>
        <dbReference type="Proteomes" id="UP001328107"/>
    </source>
</evidence>
<dbReference type="AlphaFoldDB" id="A0AAN4Z864"/>
<dbReference type="InterPro" id="IPR001810">
    <property type="entry name" value="F-box_dom"/>
</dbReference>
<comment type="caution">
    <text evidence="2">The sequence shown here is derived from an EMBL/GenBank/DDBJ whole genome shotgun (WGS) entry which is preliminary data.</text>
</comment>
<dbReference type="Pfam" id="PF00646">
    <property type="entry name" value="F-box"/>
    <property type="match status" value="1"/>
</dbReference>
<dbReference type="SMART" id="SM00256">
    <property type="entry name" value="FBOX"/>
    <property type="match status" value="1"/>
</dbReference>
<sequence length="280" mass="31974">MAASLEGLPLELSTQIIVYLPLIDRLALRICCSALEKAVAASDLLLPRDEITIKRSHPGDLSIQIGRIRVHADSLSELCRFRRRIGNKISAHELIVARNETVDSRVDDFLADFLEGCEVNVMSIHLHGEPSRNFREYIMQNSNKQMWMKLERTSLDEELLRSFLHDADIVFMSPAFTISTDLFLVLLKRGDFIYGAPISSVRQMLEIAKIYSDTARDDQHISFGVGSRAFNEFKIEVAGKEEWSWDESRSDNNETWTNECGVDVSEQPESEKITLKLHRF</sequence>
<protein>
    <recommendedName>
        <fullName evidence="1">F-box domain-containing protein</fullName>
    </recommendedName>
</protein>
<reference evidence="3" key="1">
    <citation type="submission" date="2022-10" db="EMBL/GenBank/DDBJ databases">
        <title>Genome assembly of Pristionchus species.</title>
        <authorList>
            <person name="Yoshida K."/>
            <person name="Sommer R.J."/>
        </authorList>
    </citation>
    <scope>NUCLEOTIDE SEQUENCE [LARGE SCALE GENOMIC DNA]</scope>
    <source>
        <strain evidence="3">RS5460</strain>
    </source>
</reference>
<gene>
    <name evidence="2" type="ORF">PMAYCL1PPCAC_03282</name>
</gene>
<proteinExistence type="predicted"/>
<dbReference type="Proteomes" id="UP001328107">
    <property type="component" value="Unassembled WGS sequence"/>
</dbReference>
<keyword evidence="3" id="KW-1185">Reference proteome</keyword>
<evidence type="ECO:0000313" key="2">
    <source>
        <dbReference type="EMBL" id="GMR33087.1"/>
    </source>
</evidence>
<evidence type="ECO:0000259" key="1">
    <source>
        <dbReference type="SMART" id="SM00256"/>
    </source>
</evidence>
<name>A0AAN4Z864_9BILA</name>
<dbReference type="EMBL" id="BTRK01000001">
    <property type="protein sequence ID" value="GMR33087.1"/>
    <property type="molecule type" value="Genomic_DNA"/>
</dbReference>
<organism evidence="2 3">
    <name type="scientific">Pristionchus mayeri</name>
    <dbReference type="NCBI Taxonomy" id="1317129"/>
    <lineage>
        <taxon>Eukaryota</taxon>
        <taxon>Metazoa</taxon>
        <taxon>Ecdysozoa</taxon>
        <taxon>Nematoda</taxon>
        <taxon>Chromadorea</taxon>
        <taxon>Rhabditida</taxon>
        <taxon>Rhabditina</taxon>
        <taxon>Diplogasteromorpha</taxon>
        <taxon>Diplogasteroidea</taxon>
        <taxon>Neodiplogasteridae</taxon>
        <taxon>Pristionchus</taxon>
    </lineage>
</organism>